<dbReference type="Proteomes" id="UP001595705">
    <property type="component" value="Unassembled WGS sequence"/>
</dbReference>
<dbReference type="Pfam" id="PF07409">
    <property type="entry name" value="GP46"/>
    <property type="match status" value="1"/>
</dbReference>
<protein>
    <submittedName>
        <fullName evidence="1">Phage GP46 family protein</fullName>
    </submittedName>
</protein>
<name>A0ABV7XP75_9GAMM</name>
<keyword evidence="2" id="KW-1185">Reference proteome</keyword>
<proteinExistence type="predicted"/>
<gene>
    <name evidence="1" type="ORF">ACFONC_11610</name>
</gene>
<dbReference type="RefSeq" id="WP_386744206.1">
    <property type="nucleotide sequence ID" value="NZ_JBHRYA010000007.1"/>
</dbReference>
<evidence type="ECO:0000313" key="1">
    <source>
        <dbReference type="EMBL" id="MFC3716797.1"/>
    </source>
</evidence>
<dbReference type="InterPro" id="IPR010877">
    <property type="entry name" value="Phage_Mu_Gp46"/>
</dbReference>
<dbReference type="EMBL" id="JBHRYA010000007">
    <property type="protein sequence ID" value="MFC3716797.1"/>
    <property type="molecule type" value="Genomic_DNA"/>
</dbReference>
<sequence length="152" mass="16817">MDLRTRISADGLTADWLLGGMQLAVDDGLETAITLSLFTDRLADAGDVLPAGSEHRRGWWGDSFAEFDGDLIGSRLWLLAREKQLPVVLQRARDYARESLRWLVDDGIARNVEADAQFVGLGVLALTVTVERAVAGPVRFRFEIFWGTENAV</sequence>
<evidence type="ECO:0000313" key="2">
    <source>
        <dbReference type="Proteomes" id="UP001595705"/>
    </source>
</evidence>
<accession>A0ABV7XP75</accession>
<comment type="caution">
    <text evidence="1">The sequence shown here is derived from an EMBL/GenBank/DDBJ whole genome shotgun (WGS) entry which is preliminary data.</text>
</comment>
<reference evidence="2" key="1">
    <citation type="journal article" date="2019" name="Int. J. Syst. Evol. Microbiol.">
        <title>The Global Catalogue of Microorganisms (GCM) 10K type strain sequencing project: providing services to taxonomists for standard genome sequencing and annotation.</title>
        <authorList>
            <consortium name="The Broad Institute Genomics Platform"/>
            <consortium name="The Broad Institute Genome Sequencing Center for Infectious Disease"/>
            <person name="Wu L."/>
            <person name="Ma J."/>
        </authorList>
    </citation>
    <scope>NUCLEOTIDE SEQUENCE [LARGE SCALE GENOMIC DNA]</scope>
    <source>
        <strain evidence="2">KCTC 42441</strain>
    </source>
</reference>
<organism evidence="1 2">
    <name type="scientific">Luteimonas soli</name>
    <dbReference type="NCBI Taxonomy" id="1648966"/>
    <lineage>
        <taxon>Bacteria</taxon>
        <taxon>Pseudomonadati</taxon>
        <taxon>Pseudomonadota</taxon>
        <taxon>Gammaproteobacteria</taxon>
        <taxon>Lysobacterales</taxon>
        <taxon>Lysobacteraceae</taxon>
        <taxon>Luteimonas</taxon>
    </lineage>
</organism>